<keyword evidence="2" id="KW-1185">Reference proteome</keyword>
<comment type="caution">
    <text evidence="1">The sequence shown here is derived from an EMBL/GenBank/DDBJ whole genome shotgun (WGS) entry which is preliminary data.</text>
</comment>
<proteinExistence type="predicted"/>
<protein>
    <submittedName>
        <fullName evidence="1">Uncharacterized protein</fullName>
    </submittedName>
</protein>
<gene>
    <name evidence="1" type="ORF">MENTE1834_LOCUS8833</name>
</gene>
<evidence type="ECO:0000313" key="2">
    <source>
        <dbReference type="Proteomes" id="UP001497535"/>
    </source>
</evidence>
<dbReference type="EMBL" id="CAVMJV010000008">
    <property type="protein sequence ID" value="CAK5035838.1"/>
    <property type="molecule type" value="Genomic_DNA"/>
</dbReference>
<accession>A0ACB0Y8Z5</accession>
<organism evidence="1 2">
    <name type="scientific">Meloidogyne enterolobii</name>
    <name type="common">Root-knot nematode worm</name>
    <name type="synonym">Meloidogyne mayaguensis</name>
    <dbReference type="NCBI Taxonomy" id="390850"/>
    <lineage>
        <taxon>Eukaryota</taxon>
        <taxon>Metazoa</taxon>
        <taxon>Ecdysozoa</taxon>
        <taxon>Nematoda</taxon>
        <taxon>Chromadorea</taxon>
        <taxon>Rhabditida</taxon>
        <taxon>Tylenchina</taxon>
        <taxon>Tylenchomorpha</taxon>
        <taxon>Tylenchoidea</taxon>
        <taxon>Meloidogynidae</taxon>
        <taxon>Meloidogyninae</taxon>
        <taxon>Meloidogyne</taxon>
    </lineage>
</organism>
<sequence>MSEQSQTPPRVENQDSKDVVNAQPPQMTNLTTDDIDFKFPKLPSVPKAKLSPEPLSPVSSNIQDDNKSKSLPPVMPKKEKDVEPFIEPPEVFDNVGKDFAPLKHTSMLTEKDKVKKEAGKDQQGQKTKTAVPEDFEVISDETERGRNRWRRIAITTGAVILVSVVAGIAFCKWRGKQLKPCCQFGKNTAGEIAHFT</sequence>
<name>A0ACB0Y8Z5_MELEN</name>
<evidence type="ECO:0000313" key="1">
    <source>
        <dbReference type="EMBL" id="CAK5035838.1"/>
    </source>
</evidence>
<dbReference type="Proteomes" id="UP001497535">
    <property type="component" value="Unassembled WGS sequence"/>
</dbReference>
<reference evidence="1" key="1">
    <citation type="submission" date="2023-11" db="EMBL/GenBank/DDBJ databases">
        <authorList>
            <person name="Poullet M."/>
        </authorList>
    </citation>
    <scope>NUCLEOTIDE SEQUENCE</scope>
    <source>
        <strain evidence="1">E1834</strain>
    </source>
</reference>